<gene>
    <name evidence="1" type="ORF">CS022_03075</name>
</gene>
<name>A0A4Q0YZC1_9GAMM</name>
<protein>
    <submittedName>
        <fullName evidence="1">Uncharacterized protein</fullName>
    </submittedName>
</protein>
<evidence type="ECO:0000313" key="1">
    <source>
        <dbReference type="EMBL" id="RXJ74569.1"/>
    </source>
</evidence>
<accession>A0A4Q0YZC1</accession>
<dbReference type="RefSeq" id="WP_129121039.1">
    <property type="nucleotide sequence ID" value="NZ_PEIB01000002.1"/>
</dbReference>
<dbReference type="AlphaFoldDB" id="A0A4Q0YZC1"/>
<dbReference type="EMBL" id="PEIB01000002">
    <property type="protein sequence ID" value="RXJ74569.1"/>
    <property type="molecule type" value="Genomic_DNA"/>
</dbReference>
<evidence type="ECO:0000313" key="2">
    <source>
        <dbReference type="Proteomes" id="UP000290287"/>
    </source>
</evidence>
<organism evidence="1 2">
    <name type="scientific">Veronia nyctiphanis</name>
    <dbReference type="NCBI Taxonomy" id="1278244"/>
    <lineage>
        <taxon>Bacteria</taxon>
        <taxon>Pseudomonadati</taxon>
        <taxon>Pseudomonadota</taxon>
        <taxon>Gammaproteobacteria</taxon>
        <taxon>Vibrionales</taxon>
        <taxon>Vibrionaceae</taxon>
        <taxon>Veronia</taxon>
    </lineage>
</organism>
<dbReference type="OrthoDB" id="5917811at2"/>
<sequence>MKKTIEANQSENAYLPIIKPGDWVGVKHGAVRQTLIGTPENPMLVTAFGMETPDSFVFLMMREKEKLNLGKTVENAFDNLDALTFDVRLLPSLDNQGVSANAESFSSEMILSKKHMNAIHKLIGSQSLYVSIPRRSVFLAVSAEASEDVLNKFIYVHLTNWQDDSFGNPPITDKLFVVEEGEIASIVSLD</sequence>
<dbReference type="Proteomes" id="UP000290287">
    <property type="component" value="Unassembled WGS sequence"/>
</dbReference>
<keyword evidence="2" id="KW-1185">Reference proteome</keyword>
<comment type="caution">
    <text evidence="1">The sequence shown here is derived from an EMBL/GenBank/DDBJ whole genome shotgun (WGS) entry which is preliminary data.</text>
</comment>
<proteinExistence type="predicted"/>
<reference evidence="1 2" key="1">
    <citation type="submission" date="2017-10" db="EMBL/GenBank/DDBJ databases">
        <title>Nyctiphanis sp. nov., isolated from the stomach of the euphausiid Nyctiphanes simplex (Hansen, 1911) in the Gulf of California.</title>
        <authorList>
            <person name="Gomez-Gil B."/>
            <person name="Aguilar-Mendez M."/>
            <person name="Lopez-Cortes A."/>
            <person name="Gomez-Gutierrez J."/>
            <person name="Roque A."/>
            <person name="Lang E."/>
            <person name="Gonzalez-Castillo A."/>
        </authorList>
    </citation>
    <scope>NUCLEOTIDE SEQUENCE [LARGE SCALE GENOMIC DNA]</scope>
    <source>
        <strain evidence="1 2">CAIM 600</strain>
    </source>
</reference>